<dbReference type="InterPro" id="IPR022694">
    <property type="entry name" value="3-OHacyl-CoA_DH"/>
</dbReference>
<evidence type="ECO:0000313" key="15">
    <source>
        <dbReference type="Proteomes" id="UP000266376"/>
    </source>
</evidence>
<dbReference type="Proteomes" id="UP000266376">
    <property type="component" value="Unassembled WGS sequence"/>
</dbReference>
<comment type="caution">
    <text evidence="12">The sequence shown here is derived from an EMBL/GenBank/DDBJ whole genome shotgun (WGS) entry which is preliminary data.</text>
</comment>
<gene>
    <name evidence="13" type="ORF">DW885_03310</name>
    <name evidence="12" type="ORF">DWV67_07065</name>
    <name evidence="11" type="ORF">DXB12_13345</name>
</gene>
<name>A0A395XLF2_9FIRM</name>
<evidence type="ECO:0000259" key="10">
    <source>
        <dbReference type="Pfam" id="PF02737"/>
    </source>
</evidence>
<dbReference type="PIRSF" id="PIRSF000105">
    <property type="entry name" value="HCDH"/>
    <property type="match status" value="1"/>
</dbReference>
<feature type="domain" description="3-hydroxyacyl-CoA dehydrogenase NAD binding" evidence="10">
    <location>
        <begin position="5"/>
        <end position="214"/>
    </location>
</feature>
<evidence type="ECO:0000259" key="9">
    <source>
        <dbReference type="Pfam" id="PF00725"/>
    </source>
</evidence>
<keyword evidence="14" id="KW-1185">Reference proteome</keyword>
<dbReference type="EMBL" id="QSAJ01000013">
    <property type="protein sequence ID" value="RGW53996.1"/>
    <property type="molecule type" value="Genomic_DNA"/>
</dbReference>
<feature type="domain" description="3-hydroxyacyl-CoA dehydrogenase C-terminal" evidence="9">
    <location>
        <begin position="218"/>
        <end position="316"/>
    </location>
</feature>
<dbReference type="InterPro" id="IPR052242">
    <property type="entry name" value="Mito_3-hydroxyacyl-CoA_DH"/>
</dbReference>
<dbReference type="Pfam" id="PF00725">
    <property type="entry name" value="3HCDH"/>
    <property type="match status" value="1"/>
</dbReference>
<dbReference type="AlphaFoldDB" id="A0A395XLF2"/>
<dbReference type="EMBL" id="QSVQ01000019">
    <property type="protein sequence ID" value="RGO47801.1"/>
    <property type="molecule type" value="Genomic_DNA"/>
</dbReference>
<evidence type="ECO:0000313" key="14">
    <source>
        <dbReference type="Proteomes" id="UP000261055"/>
    </source>
</evidence>
<dbReference type="EC" id="1.1.1.35" evidence="12"/>
<dbReference type="InterPro" id="IPR036291">
    <property type="entry name" value="NAD(P)-bd_dom_sf"/>
</dbReference>
<evidence type="ECO:0000256" key="6">
    <source>
        <dbReference type="ARBA" id="ARBA00023098"/>
    </source>
</evidence>
<organism evidence="12 15">
    <name type="scientific">Dorea formicigenerans</name>
    <dbReference type="NCBI Taxonomy" id="39486"/>
    <lineage>
        <taxon>Bacteria</taxon>
        <taxon>Bacillati</taxon>
        <taxon>Bacillota</taxon>
        <taxon>Clostridia</taxon>
        <taxon>Lachnospirales</taxon>
        <taxon>Lachnospiraceae</taxon>
        <taxon>Dorea</taxon>
    </lineage>
</organism>
<dbReference type="PANTHER" id="PTHR43561:SF3">
    <property type="entry name" value="HYDROXYACYL-COENZYME A DEHYDROGENASE, MITOCHONDRIAL"/>
    <property type="match status" value="1"/>
</dbReference>
<evidence type="ECO:0000256" key="4">
    <source>
        <dbReference type="ARBA" id="ARBA00023002"/>
    </source>
</evidence>
<evidence type="ECO:0000313" key="16">
    <source>
        <dbReference type="Proteomes" id="UP000284883"/>
    </source>
</evidence>
<dbReference type="InterPro" id="IPR006108">
    <property type="entry name" value="3HC_DH_C"/>
</dbReference>
<evidence type="ECO:0000256" key="2">
    <source>
        <dbReference type="ARBA" id="ARBA00005086"/>
    </source>
</evidence>
<dbReference type="SUPFAM" id="SSF51735">
    <property type="entry name" value="NAD(P)-binding Rossmann-fold domains"/>
    <property type="match status" value="1"/>
</dbReference>
<dbReference type="SUPFAM" id="SSF48179">
    <property type="entry name" value="6-phosphogluconate dehydrogenase C-terminal domain-like"/>
    <property type="match status" value="1"/>
</dbReference>
<dbReference type="InterPro" id="IPR008927">
    <property type="entry name" value="6-PGluconate_DH-like_C_sf"/>
</dbReference>
<sequence length="318" mass="35103">MAFKKVVVVGGGVLGSQIAYQVAYKGFDVTVWLRSEGSIERAKPKFARWHETYLKDLEATKALIGTGTKLYPRGLVDDFENLTAEKVDELKVQADQAFESLTYELDMTKAMADADLVIESLSEDPKAKIAFYQQMAPLLPEKTVIVTNSSTMVPSAFAQYTGRPEKYLALHFANEIWKNNTAEIMGHAGTDQKYYDEVVEFAGQIGMIPLKLYKEQPGYILNSLLVPFLNAGEALYANDVADPETIDLTWSLATGAPLGPFRILDIVGLETAYNIVCMDPAAKDPKTTPGKIAKRLKEKIDAGKKGVCTGEGFYKYTK</sequence>
<dbReference type="Proteomes" id="UP000284883">
    <property type="component" value="Unassembled WGS sequence"/>
</dbReference>
<comment type="catalytic activity">
    <reaction evidence="7">
        <text>a (3S)-3-hydroxyacyl-CoA + NAD(+) = a 3-oxoacyl-CoA + NADH + H(+)</text>
        <dbReference type="Rhea" id="RHEA:22432"/>
        <dbReference type="ChEBI" id="CHEBI:15378"/>
        <dbReference type="ChEBI" id="CHEBI:57318"/>
        <dbReference type="ChEBI" id="CHEBI:57540"/>
        <dbReference type="ChEBI" id="CHEBI:57945"/>
        <dbReference type="ChEBI" id="CHEBI:90726"/>
        <dbReference type="EC" id="1.1.1.35"/>
    </reaction>
</comment>
<reference evidence="14 15" key="1">
    <citation type="submission" date="2018-08" db="EMBL/GenBank/DDBJ databases">
        <title>A genome reference for cultivated species of the human gut microbiota.</title>
        <authorList>
            <person name="Zou Y."/>
            <person name="Xue W."/>
            <person name="Luo G."/>
        </authorList>
    </citation>
    <scope>NUCLEOTIDE SEQUENCE [LARGE SCALE GENOMIC DNA]</scope>
    <source>
        <strain evidence="12 15">AF12-11</strain>
        <strain evidence="13 16">AM40-15AC</strain>
        <strain evidence="11 14">OM02-12</strain>
    </source>
</reference>
<evidence type="ECO:0000313" key="11">
    <source>
        <dbReference type="EMBL" id="RGO47801.1"/>
    </source>
</evidence>
<proteinExistence type="predicted"/>
<evidence type="ECO:0000256" key="7">
    <source>
        <dbReference type="ARBA" id="ARBA00049556"/>
    </source>
</evidence>
<dbReference type="Proteomes" id="UP000261055">
    <property type="component" value="Unassembled WGS sequence"/>
</dbReference>
<dbReference type="Pfam" id="PF02737">
    <property type="entry name" value="3HCDH_N"/>
    <property type="match status" value="1"/>
</dbReference>
<dbReference type="EMBL" id="QSGQ01000001">
    <property type="protein sequence ID" value="RHB43054.1"/>
    <property type="molecule type" value="Genomic_DNA"/>
</dbReference>
<evidence type="ECO:0000313" key="13">
    <source>
        <dbReference type="EMBL" id="RHB43054.1"/>
    </source>
</evidence>
<dbReference type="InterPro" id="IPR013328">
    <property type="entry name" value="6PGD_dom2"/>
</dbReference>
<dbReference type="PANTHER" id="PTHR43561">
    <property type="match status" value="1"/>
</dbReference>
<keyword evidence="6" id="KW-0443">Lipid metabolism</keyword>
<dbReference type="Gene3D" id="1.10.1040.10">
    <property type="entry name" value="N-(1-d-carboxylethyl)-l-norvaline Dehydrogenase, domain 2"/>
    <property type="match status" value="1"/>
</dbReference>
<accession>A0A395XLF2</accession>
<dbReference type="GO" id="GO:0006635">
    <property type="term" value="P:fatty acid beta-oxidation"/>
    <property type="evidence" value="ECO:0007669"/>
    <property type="project" value="TreeGrafter"/>
</dbReference>
<evidence type="ECO:0000256" key="3">
    <source>
        <dbReference type="ARBA" id="ARBA00022832"/>
    </source>
</evidence>
<comment type="pathway">
    <text evidence="1">Lipid metabolism; fatty acid beta-oxidation.</text>
</comment>
<dbReference type="NCBIfam" id="NF006143">
    <property type="entry name" value="PRK08293.1"/>
    <property type="match status" value="1"/>
</dbReference>
<dbReference type="InterPro" id="IPR006176">
    <property type="entry name" value="3-OHacyl-CoA_DH_NAD-bd"/>
</dbReference>
<evidence type="ECO:0000256" key="1">
    <source>
        <dbReference type="ARBA" id="ARBA00005005"/>
    </source>
</evidence>
<dbReference type="GO" id="GO:0070403">
    <property type="term" value="F:NAD+ binding"/>
    <property type="evidence" value="ECO:0007669"/>
    <property type="project" value="InterPro"/>
</dbReference>
<evidence type="ECO:0000256" key="8">
    <source>
        <dbReference type="PIRSR" id="PIRSR000105-1"/>
    </source>
</evidence>
<keyword evidence="3" id="KW-0276">Fatty acid metabolism</keyword>
<protein>
    <submittedName>
        <fullName evidence="12">3-hydroxyacyl-CoA dehydrogenase</fullName>
        <ecNumber evidence="12">1.1.1.35</ecNumber>
    </submittedName>
</protein>
<evidence type="ECO:0000313" key="12">
    <source>
        <dbReference type="EMBL" id="RGW53996.1"/>
    </source>
</evidence>
<evidence type="ECO:0000256" key="5">
    <source>
        <dbReference type="ARBA" id="ARBA00023027"/>
    </source>
</evidence>
<comment type="pathway">
    <text evidence="2">Lipid metabolism; butanoate metabolism.</text>
</comment>
<feature type="site" description="Important for catalytic activity" evidence="8">
    <location>
        <position position="171"/>
    </location>
</feature>
<keyword evidence="5" id="KW-0520">NAD</keyword>
<dbReference type="RefSeq" id="WP_117614027.1">
    <property type="nucleotide sequence ID" value="NZ_QSGQ01000001.1"/>
</dbReference>
<keyword evidence="4 12" id="KW-0560">Oxidoreductase</keyword>
<dbReference type="Gene3D" id="3.40.50.720">
    <property type="entry name" value="NAD(P)-binding Rossmann-like Domain"/>
    <property type="match status" value="1"/>
</dbReference>
<dbReference type="GO" id="GO:0003857">
    <property type="term" value="F:(3S)-3-hydroxyacyl-CoA dehydrogenase (NAD+) activity"/>
    <property type="evidence" value="ECO:0007669"/>
    <property type="project" value="UniProtKB-EC"/>
</dbReference>